<dbReference type="GO" id="GO:0015288">
    <property type="term" value="F:porin activity"/>
    <property type="evidence" value="ECO:0007669"/>
    <property type="project" value="InterPro"/>
</dbReference>
<dbReference type="EMBL" id="CP028918">
    <property type="protein sequence ID" value="AWB47412.1"/>
    <property type="molecule type" value="Genomic_DNA"/>
</dbReference>
<dbReference type="SUPFAM" id="SSF56935">
    <property type="entry name" value="Porins"/>
    <property type="match status" value="1"/>
</dbReference>
<dbReference type="AlphaFoldDB" id="A0A2S0UHW3"/>
<evidence type="ECO:0000313" key="2">
    <source>
        <dbReference type="EMBL" id="AWB47412.1"/>
    </source>
</evidence>
<dbReference type="KEGG" id="geh:HYN69_01835"/>
<dbReference type="Proteomes" id="UP000244496">
    <property type="component" value="Chromosome"/>
</dbReference>
<keyword evidence="3" id="KW-1185">Reference proteome</keyword>
<gene>
    <name evidence="2" type="ORF">HYN69_01835</name>
</gene>
<organism evidence="2 3">
    <name type="scientific">Paragemmobacter aquarius</name>
    <dbReference type="NCBI Taxonomy" id="2169400"/>
    <lineage>
        <taxon>Bacteria</taxon>
        <taxon>Pseudomonadati</taxon>
        <taxon>Pseudomonadota</taxon>
        <taxon>Alphaproteobacteria</taxon>
        <taxon>Rhodobacterales</taxon>
        <taxon>Paracoccaceae</taxon>
        <taxon>Paragemmobacter</taxon>
    </lineage>
</organism>
<reference evidence="2 3" key="1">
    <citation type="submission" date="2018-04" db="EMBL/GenBank/DDBJ databases">
        <title>Genome sequencing of Gemmobacter.</title>
        <authorList>
            <person name="Yi H."/>
            <person name="Baek M.-G."/>
        </authorList>
    </citation>
    <scope>NUCLEOTIDE SEQUENCE [LARGE SCALE GENOMIC DNA]</scope>
    <source>
        <strain evidence="2 3">HYN0069</strain>
    </source>
</reference>
<accession>A0A2S0UHW3</accession>
<dbReference type="Pfam" id="PF13609">
    <property type="entry name" value="Porin_4"/>
    <property type="match status" value="1"/>
</dbReference>
<evidence type="ECO:0000313" key="3">
    <source>
        <dbReference type="Proteomes" id="UP000244496"/>
    </source>
</evidence>
<protein>
    <recommendedName>
        <fullName evidence="1">Porin domain-containing protein</fullName>
    </recommendedName>
</protein>
<dbReference type="GO" id="GO:0016020">
    <property type="term" value="C:membrane"/>
    <property type="evidence" value="ECO:0007669"/>
    <property type="project" value="InterPro"/>
</dbReference>
<sequence length="327" mass="34259">MVFKPKSVLPIFDTIPLPGIGIRRADRTEGVRFDLPGAKMKKYLLVSTLVIASSGAAFADVSLSGDARMGIASVKGGDYNFSSRARVRFSLSGETDSGLKFGAQFRANEAADTAASDKGTGTVFIEMPDYGKLTMGDTDGAVQAAVTQLAPIGFDDTQKLQEFTFLTGGDTGKGKDLLYTYTSGALSFSASIGNPGAASGSGSSANKDDSAIGVAYTTEFWKVAAGYEDNGVNSQTVLSGSYGNGQFEVKGVYGQRDDDKSQYVVYGTYIIGTNTLTAFYRDDEIKATKATGFGVAHDFGSGLVFSAGYAKEEAKDANVSVGLTMAF</sequence>
<proteinExistence type="predicted"/>
<feature type="domain" description="Porin" evidence="1">
    <location>
        <begin position="48"/>
        <end position="316"/>
    </location>
</feature>
<dbReference type="InterPro" id="IPR033900">
    <property type="entry name" value="Gram_neg_porin_domain"/>
</dbReference>
<name>A0A2S0UHW3_9RHOB</name>
<evidence type="ECO:0000259" key="1">
    <source>
        <dbReference type="Pfam" id="PF13609"/>
    </source>
</evidence>
<dbReference type="Gene3D" id="2.40.160.10">
    <property type="entry name" value="Porin"/>
    <property type="match status" value="1"/>
</dbReference>
<dbReference type="InterPro" id="IPR023614">
    <property type="entry name" value="Porin_dom_sf"/>
</dbReference>